<dbReference type="InParanoid" id="G0QMU3"/>
<dbReference type="GeneID" id="14909636"/>
<keyword evidence="4" id="KW-1185">Reference proteome</keyword>
<protein>
    <recommendedName>
        <fullName evidence="2">DUF5077 domain-containing protein</fullName>
    </recommendedName>
</protein>
<keyword evidence="1" id="KW-0732">Signal</keyword>
<feature type="domain" description="DUF5077" evidence="2">
    <location>
        <begin position="25"/>
        <end position="92"/>
    </location>
</feature>
<reference evidence="3 4" key="1">
    <citation type="submission" date="2011-07" db="EMBL/GenBank/DDBJ databases">
        <authorList>
            <person name="Coyne R."/>
            <person name="Brami D."/>
            <person name="Johnson J."/>
            <person name="Hostetler J."/>
            <person name="Hannick L."/>
            <person name="Clark T."/>
            <person name="Cassidy-Hanley D."/>
            <person name="Inman J."/>
        </authorList>
    </citation>
    <scope>NUCLEOTIDE SEQUENCE [LARGE SCALE GENOMIC DNA]</scope>
    <source>
        <strain evidence="3 4">G5</strain>
    </source>
</reference>
<proteinExistence type="predicted"/>
<dbReference type="EMBL" id="GL983438">
    <property type="protein sequence ID" value="EGR33453.1"/>
    <property type="molecule type" value="Genomic_DNA"/>
</dbReference>
<organism evidence="3 4">
    <name type="scientific">Ichthyophthirius multifiliis</name>
    <name type="common">White spot disease agent</name>
    <name type="synonym">Ich</name>
    <dbReference type="NCBI Taxonomy" id="5932"/>
    <lineage>
        <taxon>Eukaryota</taxon>
        <taxon>Sar</taxon>
        <taxon>Alveolata</taxon>
        <taxon>Ciliophora</taxon>
        <taxon>Intramacronucleata</taxon>
        <taxon>Oligohymenophorea</taxon>
        <taxon>Hymenostomatida</taxon>
        <taxon>Ophryoglenina</taxon>
        <taxon>Ichthyophthirius</taxon>
    </lineage>
</organism>
<evidence type="ECO:0000313" key="4">
    <source>
        <dbReference type="Proteomes" id="UP000008983"/>
    </source>
</evidence>
<name>G0QMU3_ICHMU</name>
<dbReference type="Proteomes" id="UP000008983">
    <property type="component" value="Unassembled WGS sequence"/>
</dbReference>
<dbReference type="Pfam" id="PF16871">
    <property type="entry name" value="DUF5077"/>
    <property type="match status" value="1"/>
</dbReference>
<evidence type="ECO:0000256" key="1">
    <source>
        <dbReference type="SAM" id="SignalP"/>
    </source>
</evidence>
<dbReference type="InterPro" id="IPR031712">
    <property type="entry name" value="DUF5077"/>
</dbReference>
<sequence>MKISLILLTLSLFYLIVPTCQQEEVAFGWNSFLTSPRQNNNPRISEKGVQNWSTQQQIISIYFYVNKKSELTLSLNVEDVQRDAEIIVSIPQLQSPLLFKYKEVKKLLLSLIQQYKNLNI</sequence>
<evidence type="ECO:0000313" key="3">
    <source>
        <dbReference type="EMBL" id="EGR33453.1"/>
    </source>
</evidence>
<feature type="signal peptide" evidence="1">
    <location>
        <begin position="1"/>
        <end position="22"/>
    </location>
</feature>
<evidence type="ECO:0000259" key="2">
    <source>
        <dbReference type="Pfam" id="PF16871"/>
    </source>
</evidence>
<feature type="chain" id="PRO_5003407940" description="DUF5077 domain-containing protein" evidence="1">
    <location>
        <begin position="23"/>
        <end position="120"/>
    </location>
</feature>
<dbReference type="AlphaFoldDB" id="G0QMU3"/>
<dbReference type="RefSeq" id="XP_004037439.1">
    <property type="nucleotide sequence ID" value="XM_004037391.1"/>
</dbReference>
<accession>G0QMU3</accession>
<gene>
    <name evidence="3" type="ORF">IMG5_051840</name>
</gene>